<evidence type="ECO:0000313" key="1">
    <source>
        <dbReference type="EMBL" id="SZX75751.1"/>
    </source>
</evidence>
<organism evidence="1 2">
    <name type="scientific">Tetradesmus obliquus</name>
    <name type="common">Green alga</name>
    <name type="synonym">Acutodesmus obliquus</name>
    <dbReference type="NCBI Taxonomy" id="3088"/>
    <lineage>
        <taxon>Eukaryota</taxon>
        <taxon>Viridiplantae</taxon>
        <taxon>Chlorophyta</taxon>
        <taxon>core chlorophytes</taxon>
        <taxon>Chlorophyceae</taxon>
        <taxon>CS clade</taxon>
        <taxon>Sphaeropleales</taxon>
        <taxon>Scenedesmaceae</taxon>
        <taxon>Tetradesmus</taxon>
    </lineage>
</organism>
<keyword evidence="2" id="KW-1185">Reference proteome</keyword>
<reference evidence="1 2" key="1">
    <citation type="submission" date="2016-10" db="EMBL/GenBank/DDBJ databases">
        <authorList>
            <person name="Cai Z."/>
        </authorList>
    </citation>
    <scope>NUCLEOTIDE SEQUENCE [LARGE SCALE GENOMIC DNA]</scope>
</reference>
<dbReference type="EMBL" id="FNXT01001241">
    <property type="protein sequence ID" value="SZX75751.1"/>
    <property type="molecule type" value="Genomic_DNA"/>
</dbReference>
<evidence type="ECO:0000313" key="2">
    <source>
        <dbReference type="Proteomes" id="UP000256970"/>
    </source>
</evidence>
<sequence length="94" mass="9697">MWSKRSGGSSPAYDYIYMCIQQAATRDSCRRKRSTAAAVYTAAATAAAGEAASAVGCCSQQRVVRCLCVARAPGIGHLAATAAAAAALIKQKQQ</sequence>
<dbReference type="Proteomes" id="UP000256970">
    <property type="component" value="Unassembled WGS sequence"/>
</dbReference>
<name>A0A383WE89_TETOB</name>
<dbReference type="AlphaFoldDB" id="A0A383WE89"/>
<proteinExistence type="predicted"/>
<gene>
    <name evidence="1" type="ORF">BQ4739_LOCUS16102</name>
</gene>
<accession>A0A383WE89</accession>
<protein>
    <submittedName>
        <fullName evidence="1">Uncharacterized protein</fullName>
    </submittedName>
</protein>